<gene>
    <name evidence="2" type="ORF">NQ314_008576</name>
</gene>
<evidence type="ECO:0000259" key="1">
    <source>
        <dbReference type="Pfam" id="PF03184"/>
    </source>
</evidence>
<dbReference type="PANTHER" id="PTHR19303">
    <property type="entry name" value="TRANSPOSON"/>
    <property type="match status" value="1"/>
</dbReference>
<dbReference type="Proteomes" id="UP001162156">
    <property type="component" value="Unassembled WGS sequence"/>
</dbReference>
<dbReference type="GO" id="GO:0003677">
    <property type="term" value="F:DNA binding"/>
    <property type="evidence" value="ECO:0007669"/>
    <property type="project" value="TreeGrafter"/>
</dbReference>
<dbReference type="Pfam" id="PF03184">
    <property type="entry name" value="DDE_1"/>
    <property type="match status" value="1"/>
</dbReference>
<dbReference type="GO" id="GO:0005634">
    <property type="term" value="C:nucleus"/>
    <property type="evidence" value="ECO:0007669"/>
    <property type="project" value="TreeGrafter"/>
</dbReference>
<dbReference type="EMBL" id="JANEYF010002366">
    <property type="protein sequence ID" value="KAJ8947607.1"/>
    <property type="molecule type" value="Genomic_DNA"/>
</dbReference>
<accession>A0AAV8Y9N6</accession>
<dbReference type="InterPro" id="IPR050863">
    <property type="entry name" value="CenT-Element_Derived"/>
</dbReference>
<protein>
    <recommendedName>
        <fullName evidence="1">DDE-1 domain-containing protein</fullName>
    </recommendedName>
</protein>
<feature type="domain" description="DDE-1" evidence="1">
    <location>
        <begin position="2"/>
        <end position="113"/>
    </location>
</feature>
<dbReference type="AlphaFoldDB" id="A0AAV8Y9N6"/>
<dbReference type="PANTHER" id="PTHR19303:SF57">
    <property type="entry name" value="HTH CENPB-TYPE DOMAIN-CONTAINING PROTEIN"/>
    <property type="match status" value="1"/>
</dbReference>
<dbReference type="InterPro" id="IPR004875">
    <property type="entry name" value="DDE_SF_endonuclease_dom"/>
</dbReference>
<keyword evidence="3" id="KW-1185">Reference proteome</keyword>
<dbReference type="Gene3D" id="3.30.420.10">
    <property type="entry name" value="Ribonuclease H-like superfamily/Ribonuclease H"/>
    <property type="match status" value="1"/>
</dbReference>
<name>A0AAV8Y9N6_9CUCU</name>
<organism evidence="2 3">
    <name type="scientific">Rhamnusium bicolor</name>
    <dbReference type="NCBI Taxonomy" id="1586634"/>
    <lineage>
        <taxon>Eukaryota</taxon>
        <taxon>Metazoa</taxon>
        <taxon>Ecdysozoa</taxon>
        <taxon>Arthropoda</taxon>
        <taxon>Hexapoda</taxon>
        <taxon>Insecta</taxon>
        <taxon>Pterygota</taxon>
        <taxon>Neoptera</taxon>
        <taxon>Endopterygota</taxon>
        <taxon>Coleoptera</taxon>
        <taxon>Polyphaga</taxon>
        <taxon>Cucujiformia</taxon>
        <taxon>Chrysomeloidea</taxon>
        <taxon>Cerambycidae</taxon>
        <taxon>Lepturinae</taxon>
        <taxon>Rhagiini</taxon>
        <taxon>Rhamnusium</taxon>
    </lineage>
</organism>
<evidence type="ECO:0000313" key="2">
    <source>
        <dbReference type="EMBL" id="KAJ8947607.1"/>
    </source>
</evidence>
<evidence type="ECO:0000313" key="3">
    <source>
        <dbReference type="Proteomes" id="UP001162156"/>
    </source>
</evidence>
<dbReference type="InterPro" id="IPR036397">
    <property type="entry name" value="RNaseH_sf"/>
</dbReference>
<reference evidence="2" key="1">
    <citation type="journal article" date="2023" name="Insect Mol. Biol.">
        <title>Genome sequencing provides insights into the evolution of gene families encoding plant cell wall-degrading enzymes in longhorned beetles.</title>
        <authorList>
            <person name="Shin N.R."/>
            <person name="Okamura Y."/>
            <person name="Kirsch R."/>
            <person name="Pauchet Y."/>
        </authorList>
    </citation>
    <scope>NUCLEOTIDE SEQUENCE</scope>
    <source>
        <strain evidence="2">RBIC_L_NR</strain>
    </source>
</reference>
<proteinExistence type="predicted"/>
<sequence>MLPPYTVFKADNLWSTWMDHGPEGARYNRTKSGWFDKNIFEDEVFSIIIPYAKKLNGPLILIGDNLDSHVSLRVITECREKNINFIPLPPNNTHLTQPLDVSVFRPLKEARRKLLHIHKQKYKGATKRDIFIHDEENSRAN</sequence>
<comment type="caution">
    <text evidence="2">The sequence shown here is derived from an EMBL/GenBank/DDBJ whole genome shotgun (WGS) entry which is preliminary data.</text>
</comment>